<comment type="caution">
    <text evidence="1">The sequence shown here is derived from an EMBL/GenBank/DDBJ whole genome shotgun (WGS) entry which is preliminary data.</text>
</comment>
<sequence length="122" mass="14664">MKKIKLQDGYLEVHIEKSPEISIPFVKNCIVRFNMFRKVDENYYESTYRINLTEYDDWYNKHKEKSDFSEVERRAYGVAKLLQTVGVSDFFPDISCGKINFWFGVLAHNKRFITHKKERKID</sequence>
<protein>
    <submittedName>
        <fullName evidence="1">Uncharacterized protein</fullName>
    </submittedName>
</protein>
<organism evidence="1 2">
    <name type="scientific">Streptococcus anginosus F0211</name>
    <dbReference type="NCBI Taxonomy" id="706437"/>
    <lineage>
        <taxon>Bacteria</taxon>
        <taxon>Bacillati</taxon>
        <taxon>Bacillota</taxon>
        <taxon>Bacilli</taxon>
        <taxon>Lactobacillales</taxon>
        <taxon>Streptococcaceae</taxon>
        <taxon>Streptococcus</taxon>
        <taxon>Streptococcus anginosus group</taxon>
    </lineage>
</organism>
<dbReference type="EMBL" id="AECT01000063">
    <property type="protein sequence ID" value="EFU21443.1"/>
    <property type="molecule type" value="Genomic_DNA"/>
</dbReference>
<evidence type="ECO:0000313" key="2">
    <source>
        <dbReference type="Proteomes" id="UP000002973"/>
    </source>
</evidence>
<dbReference type="RefSeq" id="WP_003030118.1">
    <property type="nucleotide sequence ID" value="NZ_AECT01000063.1"/>
</dbReference>
<evidence type="ECO:0000313" key="1">
    <source>
        <dbReference type="EMBL" id="EFU21443.1"/>
    </source>
</evidence>
<dbReference type="AlphaFoldDB" id="E6J405"/>
<proteinExistence type="predicted"/>
<accession>E6J405</accession>
<name>E6J405_STRAP</name>
<reference evidence="1 2" key="1">
    <citation type="submission" date="2010-11" db="EMBL/GenBank/DDBJ databases">
        <authorList>
            <person name="Weinstock G."/>
            <person name="Sodergren E."/>
            <person name="Clifton S."/>
            <person name="Fulton L."/>
            <person name="Fulton B."/>
            <person name="Courtney L."/>
            <person name="Fronick C."/>
            <person name="Harrison M."/>
            <person name="Strong C."/>
            <person name="Farmer C."/>
            <person name="Delahaunty K."/>
            <person name="Markovic C."/>
            <person name="Hall O."/>
            <person name="Minx P."/>
            <person name="Tomlinson C."/>
            <person name="Mitreva M."/>
            <person name="Hou S."/>
            <person name="Chen J."/>
            <person name="Wollam A."/>
            <person name="Pepin K.H."/>
            <person name="Johnson M."/>
            <person name="Bhonagiri V."/>
            <person name="Zhang X."/>
            <person name="Suruliraj S."/>
            <person name="Warren W."/>
            <person name="Chinwalla A."/>
            <person name="Mardis E.R."/>
            <person name="Wilson R.K."/>
        </authorList>
    </citation>
    <scope>NUCLEOTIDE SEQUENCE [LARGE SCALE GENOMIC DNA]</scope>
    <source>
        <strain evidence="1 2">F0211</strain>
    </source>
</reference>
<dbReference type="Proteomes" id="UP000002973">
    <property type="component" value="Unassembled WGS sequence"/>
</dbReference>
<gene>
    <name evidence="1" type="ORF">HMPREF0813_02008</name>
</gene>